<reference evidence="2 3" key="1">
    <citation type="submission" date="2021-06" db="EMBL/GenBank/DDBJ databases">
        <title>Caerostris extrusa draft genome.</title>
        <authorList>
            <person name="Kono N."/>
            <person name="Arakawa K."/>
        </authorList>
    </citation>
    <scope>NUCLEOTIDE SEQUENCE [LARGE SCALE GENOMIC DNA]</scope>
</reference>
<dbReference type="SUPFAM" id="SSF47113">
    <property type="entry name" value="Histone-fold"/>
    <property type="match status" value="1"/>
</dbReference>
<evidence type="ECO:0000313" key="3">
    <source>
        <dbReference type="Proteomes" id="UP001054945"/>
    </source>
</evidence>
<feature type="compositionally biased region" description="Basic residues" evidence="1">
    <location>
        <begin position="117"/>
        <end position="133"/>
    </location>
</feature>
<proteinExistence type="predicted"/>
<dbReference type="InterPro" id="IPR009072">
    <property type="entry name" value="Histone-fold"/>
</dbReference>
<dbReference type="EMBL" id="BPLR01003467">
    <property type="protein sequence ID" value="GIX84967.1"/>
    <property type="molecule type" value="Genomic_DNA"/>
</dbReference>
<feature type="region of interest" description="Disordered" evidence="1">
    <location>
        <begin position="108"/>
        <end position="179"/>
    </location>
</feature>
<dbReference type="Gene3D" id="1.10.20.10">
    <property type="entry name" value="Histone, subunit A"/>
    <property type="match status" value="1"/>
</dbReference>
<comment type="caution">
    <text evidence="2">The sequence shown here is derived from an EMBL/GenBank/DDBJ whole genome shotgun (WGS) entry which is preliminary data.</text>
</comment>
<name>A0AAV4NJI6_CAEEX</name>
<evidence type="ECO:0008006" key="4">
    <source>
        <dbReference type="Google" id="ProtNLM"/>
    </source>
</evidence>
<evidence type="ECO:0000313" key="2">
    <source>
        <dbReference type="EMBL" id="GIX84967.1"/>
    </source>
</evidence>
<gene>
    <name evidence="2" type="primary">AVEN_18597_1</name>
    <name evidence="2" type="ORF">CEXT_679261</name>
</gene>
<dbReference type="AlphaFoldDB" id="A0AAV4NJI6"/>
<dbReference type="Proteomes" id="UP001054945">
    <property type="component" value="Unassembled WGS sequence"/>
</dbReference>
<organism evidence="2 3">
    <name type="scientific">Caerostris extrusa</name>
    <name type="common">Bark spider</name>
    <name type="synonym">Caerostris bankana</name>
    <dbReference type="NCBI Taxonomy" id="172846"/>
    <lineage>
        <taxon>Eukaryota</taxon>
        <taxon>Metazoa</taxon>
        <taxon>Ecdysozoa</taxon>
        <taxon>Arthropoda</taxon>
        <taxon>Chelicerata</taxon>
        <taxon>Arachnida</taxon>
        <taxon>Araneae</taxon>
        <taxon>Araneomorphae</taxon>
        <taxon>Entelegynae</taxon>
        <taxon>Araneoidea</taxon>
        <taxon>Araneidae</taxon>
        <taxon>Caerostris</taxon>
    </lineage>
</organism>
<feature type="compositionally biased region" description="Basic and acidic residues" evidence="1">
    <location>
        <begin position="146"/>
        <end position="164"/>
    </location>
</feature>
<keyword evidence="3" id="KW-1185">Reference proteome</keyword>
<protein>
    <recommendedName>
        <fullName evidence="4">Histone H2A</fullName>
    </recommendedName>
</protein>
<accession>A0AAV4NJI6</accession>
<dbReference type="GO" id="GO:0046982">
    <property type="term" value="F:protein heterodimerization activity"/>
    <property type="evidence" value="ECO:0007669"/>
    <property type="project" value="InterPro"/>
</dbReference>
<sequence>MKQTAAYEQMFALAFKNGLRDLLNDMSPRAHMDNKAPRFLALTLLEIARYLASRAVELVRREKVDTMGNEHLDRAVSITFPEQLREHALLKANDDLGMFERGVLTYKKTPEQPKSKIASKRKAAQPPKKKCQSQRKCDVYPQSRQHLQDDGDQRAKHPRSKEQDQNQNQNQKAPSVRLH</sequence>
<evidence type="ECO:0000256" key="1">
    <source>
        <dbReference type="SAM" id="MobiDB-lite"/>
    </source>
</evidence>